<dbReference type="Proteomes" id="UP000216354">
    <property type="component" value="Unassembled WGS sequence"/>
</dbReference>
<comment type="caution">
    <text evidence="1">The sequence shown here is derived from an EMBL/GenBank/DDBJ whole genome shotgun (WGS) entry which is preliminary data.</text>
</comment>
<dbReference type="Gene3D" id="1.25.40.10">
    <property type="entry name" value="Tetratricopeptide repeat domain"/>
    <property type="match status" value="1"/>
</dbReference>
<keyword evidence="3" id="KW-1185">Reference proteome</keyword>
<gene>
    <name evidence="2" type="ORF">CAL27_00740</name>
    <name evidence="1" type="ORF">CEG14_23705</name>
</gene>
<organism evidence="1 4">
    <name type="scientific">Bordetella genomosp. 1</name>
    <dbReference type="NCBI Taxonomy" id="1395607"/>
    <lineage>
        <taxon>Bacteria</taxon>
        <taxon>Pseudomonadati</taxon>
        <taxon>Pseudomonadota</taxon>
        <taxon>Betaproteobacteria</taxon>
        <taxon>Burkholderiales</taxon>
        <taxon>Alcaligenaceae</taxon>
        <taxon>Bordetella</taxon>
    </lineage>
</organism>
<evidence type="ECO:0000313" key="4">
    <source>
        <dbReference type="Proteomes" id="UP000217005"/>
    </source>
</evidence>
<evidence type="ECO:0000313" key="2">
    <source>
        <dbReference type="EMBL" id="OZI68030.1"/>
    </source>
</evidence>
<dbReference type="EMBL" id="NEVR01000001">
    <property type="protein sequence ID" value="OZI68030.1"/>
    <property type="molecule type" value="Genomic_DNA"/>
</dbReference>
<proteinExistence type="predicted"/>
<name>A0A261RVK7_9BORD</name>
<dbReference type="InterPro" id="IPR011990">
    <property type="entry name" value="TPR-like_helical_dom_sf"/>
</dbReference>
<sequence>MSAGLVALALVAGTAWMWQSVFHAPGHVLGHRHPDARALQQMVAAAERGDAGAQYALASIVTYQDVSHAVHSLAQAAAQGYAVALHEVQSLGH</sequence>
<dbReference type="Proteomes" id="UP000217005">
    <property type="component" value="Unassembled WGS sequence"/>
</dbReference>
<reference evidence="1 4" key="1">
    <citation type="submission" date="2017-05" db="EMBL/GenBank/DDBJ databases">
        <title>Complete and WGS of Bordetella genogroups.</title>
        <authorList>
            <person name="Spilker T."/>
            <person name="LiPuma J."/>
        </authorList>
    </citation>
    <scope>NUCLEOTIDE SEQUENCE [LARGE SCALE GENOMIC DNA]</scope>
    <source>
        <strain evidence="1 4">AU17610</strain>
    </source>
</reference>
<accession>A0A261RVK7</accession>
<evidence type="ECO:0000313" key="3">
    <source>
        <dbReference type="Proteomes" id="UP000216354"/>
    </source>
</evidence>
<reference evidence="2 3" key="2">
    <citation type="submission" date="2017-05" db="EMBL/GenBank/DDBJ databases">
        <title>Complete and WGS of Bordetella genogroups.</title>
        <authorList>
            <person name="Spilker T."/>
            <person name="Lipuma J."/>
        </authorList>
    </citation>
    <scope>NUCLEOTIDE SEQUENCE [LARGE SCALE GENOMIC DNA]</scope>
    <source>
        <strain evidence="2 3">AU9795</strain>
    </source>
</reference>
<dbReference type="EMBL" id="NEVL01000006">
    <property type="protein sequence ID" value="OZI28931.1"/>
    <property type="molecule type" value="Genomic_DNA"/>
</dbReference>
<dbReference type="SUPFAM" id="SSF81901">
    <property type="entry name" value="HCP-like"/>
    <property type="match status" value="1"/>
</dbReference>
<evidence type="ECO:0000313" key="1">
    <source>
        <dbReference type="EMBL" id="OZI28931.1"/>
    </source>
</evidence>
<protein>
    <submittedName>
        <fullName evidence="1">Uncharacterized protein</fullName>
    </submittedName>
</protein>
<dbReference type="AlphaFoldDB" id="A0A261RVK7"/>